<dbReference type="OrthoDB" id="7362338at2"/>
<feature type="transmembrane region" description="Helical" evidence="7">
    <location>
        <begin position="162"/>
        <end position="182"/>
    </location>
</feature>
<dbReference type="PANTHER" id="PTHR36838">
    <property type="entry name" value="AUXIN EFFLUX CARRIER FAMILY PROTEIN"/>
    <property type="match status" value="1"/>
</dbReference>
<keyword evidence="5 7" id="KW-1133">Transmembrane helix</keyword>
<feature type="transmembrane region" description="Helical" evidence="7">
    <location>
        <begin position="66"/>
        <end position="88"/>
    </location>
</feature>
<proteinExistence type="predicted"/>
<keyword evidence="6 7" id="KW-0472">Membrane</keyword>
<dbReference type="EMBL" id="OMOJ01000003">
    <property type="protein sequence ID" value="SPF80318.1"/>
    <property type="molecule type" value="Genomic_DNA"/>
</dbReference>
<dbReference type="RefSeq" id="WP_108886176.1">
    <property type="nucleotide sequence ID" value="NZ_OMOJ01000003.1"/>
</dbReference>
<evidence type="ECO:0000313" key="8">
    <source>
        <dbReference type="EMBL" id="SPF80318.1"/>
    </source>
</evidence>
<feature type="transmembrane region" description="Helical" evidence="7">
    <location>
        <begin position="253"/>
        <end position="272"/>
    </location>
</feature>
<organism evidence="8 9">
    <name type="scientific">Pseudoprimorskyibacter insulae</name>
    <dbReference type="NCBI Taxonomy" id="1695997"/>
    <lineage>
        <taxon>Bacteria</taxon>
        <taxon>Pseudomonadati</taxon>
        <taxon>Pseudomonadota</taxon>
        <taxon>Alphaproteobacteria</taxon>
        <taxon>Rhodobacterales</taxon>
        <taxon>Paracoccaceae</taxon>
        <taxon>Pseudoprimorskyibacter</taxon>
    </lineage>
</organism>
<dbReference type="GO" id="GO:0055085">
    <property type="term" value="P:transmembrane transport"/>
    <property type="evidence" value="ECO:0007669"/>
    <property type="project" value="InterPro"/>
</dbReference>
<evidence type="ECO:0000256" key="7">
    <source>
        <dbReference type="SAM" id="Phobius"/>
    </source>
</evidence>
<evidence type="ECO:0000313" key="9">
    <source>
        <dbReference type="Proteomes" id="UP000244904"/>
    </source>
</evidence>
<feature type="transmembrane region" description="Helical" evidence="7">
    <location>
        <begin position="36"/>
        <end position="54"/>
    </location>
</feature>
<name>A0A2R8AWE6_9RHOB</name>
<dbReference type="Proteomes" id="UP000244904">
    <property type="component" value="Unassembled WGS sequence"/>
</dbReference>
<keyword evidence="9" id="KW-1185">Reference proteome</keyword>
<feature type="transmembrane region" description="Helical" evidence="7">
    <location>
        <begin position="279"/>
        <end position="298"/>
    </location>
</feature>
<feature type="transmembrane region" description="Helical" evidence="7">
    <location>
        <begin position="6"/>
        <end position="24"/>
    </location>
</feature>
<evidence type="ECO:0000256" key="5">
    <source>
        <dbReference type="ARBA" id="ARBA00022989"/>
    </source>
</evidence>
<feature type="transmembrane region" description="Helical" evidence="7">
    <location>
        <begin position="221"/>
        <end position="241"/>
    </location>
</feature>
<dbReference type="AlphaFoldDB" id="A0A2R8AWE6"/>
<evidence type="ECO:0000256" key="2">
    <source>
        <dbReference type="ARBA" id="ARBA00022448"/>
    </source>
</evidence>
<sequence>MLHILTHDILPVFSLLALGFLLGWRRKVVVDEARAINRVGLLILQPALIFPLVAQVDFHAFEPLALALYALCQTIGFTIAFIIARYIFRRERLEAWLLAMTMIFVNTLLYIWPISLLIFGEAAALPIKSIVAWDATVTFAFFIISSDLMSGHGTPRQAMGRVVQNPILIGIVAGAIINLARIPLPEPILTATHFAGVAAAPLTLFALGVILSQQSLRPTPVVVTMTGLKLFGFPLLVWAAVSLSPLPDHWQALFVLDAAGPAGAMAFALAMLHGVRTDAIAPVIIWTSILSLLPMAWLA</sequence>
<dbReference type="Pfam" id="PF03547">
    <property type="entry name" value="Mem_trans"/>
    <property type="match status" value="2"/>
</dbReference>
<protein>
    <recommendedName>
        <fullName evidence="10">Transporter YfdV</fullName>
    </recommendedName>
</protein>
<keyword evidence="4 7" id="KW-0812">Transmembrane</keyword>
<feature type="transmembrane region" description="Helical" evidence="7">
    <location>
        <begin position="188"/>
        <end position="209"/>
    </location>
</feature>
<evidence type="ECO:0000256" key="4">
    <source>
        <dbReference type="ARBA" id="ARBA00022692"/>
    </source>
</evidence>
<reference evidence="9" key="1">
    <citation type="submission" date="2018-03" db="EMBL/GenBank/DDBJ databases">
        <authorList>
            <person name="Rodrigo-Torres L."/>
            <person name="Arahal R. D."/>
            <person name="Lucena T."/>
        </authorList>
    </citation>
    <scope>NUCLEOTIDE SEQUENCE [LARGE SCALE GENOMIC DNA]</scope>
    <source>
        <strain evidence="9">CECT 8871</strain>
    </source>
</reference>
<gene>
    <name evidence="8" type="ORF">PRI8871_02121</name>
</gene>
<accession>A0A2R8AWE6</accession>
<dbReference type="GO" id="GO:0016020">
    <property type="term" value="C:membrane"/>
    <property type="evidence" value="ECO:0007669"/>
    <property type="project" value="UniProtKB-SubCell"/>
</dbReference>
<evidence type="ECO:0000256" key="1">
    <source>
        <dbReference type="ARBA" id="ARBA00004141"/>
    </source>
</evidence>
<comment type="subcellular location">
    <subcellularLocation>
        <location evidence="1">Membrane</location>
        <topology evidence="1">Multi-pass membrane protein</topology>
    </subcellularLocation>
</comment>
<dbReference type="PANTHER" id="PTHR36838:SF3">
    <property type="entry name" value="TRANSPORTER AUXIN EFFLUX CARRIER EC FAMILY"/>
    <property type="match status" value="1"/>
</dbReference>
<keyword evidence="3" id="KW-1003">Cell membrane</keyword>
<dbReference type="InterPro" id="IPR004776">
    <property type="entry name" value="Mem_transp_PIN-like"/>
</dbReference>
<feature type="transmembrane region" description="Helical" evidence="7">
    <location>
        <begin position="130"/>
        <end position="150"/>
    </location>
</feature>
<evidence type="ECO:0008006" key="10">
    <source>
        <dbReference type="Google" id="ProtNLM"/>
    </source>
</evidence>
<feature type="transmembrane region" description="Helical" evidence="7">
    <location>
        <begin position="95"/>
        <end position="118"/>
    </location>
</feature>
<evidence type="ECO:0000256" key="6">
    <source>
        <dbReference type="ARBA" id="ARBA00023136"/>
    </source>
</evidence>
<evidence type="ECO:0000256" key="3">
    <source>
        <dbReference type="ARBA" id="ARBA00022475"/>
    </source>
</evidence>
<keyword evidence="2" id="KW-0813">Transport</keyword>